<dbReference type="EMBL" id="ML986624">
    <property type="protein sequence ID" value="KAF2263605.1"/>
    <property type="molecule type" value="Genomic_DNA"/>
</dbReference>
<proteinExistence type="predicted"/>
<gene>
    <name evidence="2" type="ORF">CC78DRAFT_581321</name>
</gene>
<feature type="region of interest" description="Disordered" evidence="1">
    <location>
        <begin position="236"/>
        <end position="276"/>
    </location>
</feature>
<evidence type="ECO:0000256" key="1">
    <source>
        <dbReference type="SAM" id="MobiDB-lite"/>
    </source>
</evidence>
<sequence>MVEMPSIDEGWEHIQSPSCSFLSMPSSSHPSFPVDLLSPYFEPDALEISAENENLEVLEERDETKDDFKTTPSTPKDSIPEELEPLSKPLSFVEKVIFGATLICLMKSLVFSDLRSLYFALKTPPYDIGSQTKATPALSTVTTTKWETVYTQLVTTTNIVIHPTVTMTTTHTATATATKSLPTPTDTDPPTPKTAKQNSKKHSYGCAPNIPQRCGYLRCQLMGAQNRLSSPFQHQHLRRLPPPAPSRPSSKHKGLPSSGCSSARRWLFKRRAPPTC</sequence>
<keyword evidence="3" id="KW-1185">Reference proteome</keyword>
<accession>A0A9P4KBV4</accession>
<feature type="region of interest" description="Disordered" evidence="1">
    <location>
        <begin position="172"/>
        <end position="204"/>
    </location>
</feature>
<comment type="caution">
    <text evidence="2">The sequence shown here is derived from an EMBL/GenBank/DDBJ whole genome shotgun (WGS) entry which is preliminary data.</text>
</comment>
<feature type="compositionally biased region" description="Basic residues" evidence="1">
    <location>
        <begin position="266"/>
        <end position="276"/>
    </location>
</feature>
<dbReference type="AlphaFoldDB" id="A0A9P4KBV4"/>
<protein>
    <submittedName>
        <fullName evidence="2">Uncharacterized protein</fullName>
    </submittedName>
</protein>
<feature type="compositionally biased region" description="Low complexity" evidence="1">
    <location>
        <begin position="172"/>
        <end position="186"/>
    </location>
</feature>
<evidence type="ECO:0000313" key="3">
    <source>
        <dbReference type="Proteomes" id="UP000800093"/>
    </source>
</evidence>
<dbReference type="Proteomes" id="UP000800093">
    <property type="component" value="Unassembled WGS sequence"/>
</dbReference>
<reference evidence="3" key="1">
    <citation type="journal article" date="2020" name="Stud. Mycol.">
        <title>101 Dothideomycetes genomes: A test case for predicting lifestyles and emergence of pathogens.</title>
        <authorList>
            <person name="Haridas S."/>
            <person name="Albert R."/>
            <person name="Binder M."/>
            <person name="Bloem J."/>
            <person name="LaButti K."/>
            <person name="Salamov A."/>
            <person name="Andreopoulos B."/>
            <person name="Baker S."/>
            <person name="Barry K."/>
            <person name="Bills G."/>
            <person name="Bluhm B."/>
            <person name="Cannon C."/>
            <person name="Castanera R."/>
            <person name="Culley D."/>
            <person name="Daum C."/>
            <person name="Ezra D."/>
            <person name="Gonzalez J."/>
            <person name="Henrissat B."/>
            <person name="Kuo A."/>
            <person name="Liang C."/>
            <person name="Lipzen A."/>
            <person name="Lutzoni F."/>
            <person name="Magnuson J."/>
            <person name="Mondo S."/>
            <person name="Nolan M."/>
            <person name="Ohm R."/>
            <person name="Pangilinan J."/>
            <person name="Park H.-J."/>
            <person name="Ramirez L."/>
            <person name="Alfaro M."/>
            <person name="Sun H."/>
            <person name="Tritt A."/>
            <person name="Yoshinaga Y."/>
            <person name="Zwiers L.-H."/>
            <person name="Turgeon B."/>
            <person name="Goodwin S."/>
            <person name="Spatafora J."/>
            <person name="Crous P."/>
            <person name="Grigoriev I."/>
        </authorList>
    </citation>
    <scope>NUCLEOTIDE SEQUENCE [LARGE SCALE GENOMIC DNA]</scope>
    <source>
        <strain evidence="3">CBS 304.66</strain>
    </source>
</reference>
<organism evidence="2 3">
    <name type="scientific">Lojkania enalia</name>
    <dbReference type="NCBI Taxonomy" id="147567"/>
    <lineage>
        <taxon>Eukaryota</taxon>
        <taxon>Fungi</taxon>
        <taxon>Dikarya</taxon>
        <taxon>Ascomycota</taxon>
        <taxon>Pezizomycotina</taxon>
        <taxon>Dothideomycetes</taxon>
        <taxon>Pleosporomycetidae</taxon>
        <taxon>Pleosporales</taxon>
        <taxon>Pleosporales incertae sedis</taxon>
        <taxon>Lojkania</taxon>
    </lineage>
</organism>
<name>A0A9P4KBV4_9PLEO</name>
<feature type="region of interest" description="Disordered" evidence="1">
    <location>
        <begin position="54"/>
        <end position="82"/>
    </location>
</feature>
<evidence type="ECO:0000313" key="2">
    <source>
        <dbReference type="EMBL" id="KAF2263605.1"/>
    </source>
</evidence>